<reference evidence="3" key="1">
    <citation type="submission" date="2015-03" db="EMBL/GenBank/DDBJ databases">
        <title>Draft genome sequence of a novel methanotroph (Sn10-6) isolated from flooded ricefield rhizosphere in India.</title>
        <authorList>
            <person name="Pandit P.S."/>
            <person name="Pore S.D."/>
            <person name="Arora P."/>
            <person name="Kapse N.G."/>
            <person name="Dhakephalkar P.K."/>
            <person name="Rahalkar M.C."/>
        </authorList>
    </citation>
    <scope>NUCLEOTIDE SEQUENCE [LARGE SCALE GENOMIC DNA]</scope>
    <source>
        <strain evidence="3">Sn10-6</strain>
    </source>
</reference>
<feature type="domain" description="TadE-like" evidence="1">
    <location>
        <begin position="8"/>
        <end position="50"/>
    </location>
</feature>
<reference evidence="2 3" key="2">
    <citation type="journal article" date="2016" name="Microb. Ecol.">
        <title>Genome Characteristics of a Novel Type I Methanotroph (Sn10-6) Isolated from a Flooded Indian Rice Field.</title>
        <authorList>
            <person name="Rahalkar M.C."/>
            <person name="Pandit P.S."/>
            <person name="Dhakephalkar P.K."/>
            <person name="Pore S."/>
            <person name="Arora P."/>
            <person name="Kapse N."/>
        </authorList>
    </citation>
    <scope>NUCLEOTIDE SEQUENCE [LARGE SCALE GENOMIC DNA]</scope>
    <source>
        <strain evidence="2 3">Sn10-6</strain>
    </source>
</reference>
<dbReference type="Pfam" id="PF07811">
    <property type="entry name" value="TadE"/>
    <property type="match status" value="1"/>
</dbReference>
<accession>A0A0F3IGR3</accession>
<dbReference type="OrthoDB" id="6948598at2"/>
<dbReference type="Proteomes" id="UP000033684">
    <property type="component" value="Unassembled WGS sequence"/>
</dbReference>
<evidence type="ECO:0000313" key="3">
    <source>
        <dbReference type="Proteomes" id="UP000033684"/>
    </source>
</evidence>
<evidence type="ECO:0000259" key="1">
    <source>
        <dbReference type="Pfam" id="PF07811"/>
    </source>
</evidence>
<sequence length="165" mass="16961">MMCFSQRGSVTVEFALAGALCLMLIFAAVECARLLFTWNSLADMTQRGARAAAVCPPFDDAISGIAVFNDPTSSGISQIIPGLDTSHIQVEYLDAAGNAGAAGAAIQFVKVSINGYEYTPVLLGIFGLNAPITPPDFAAIVPKESLGALPDPDNPAAGAVITPCA</sequence>
<dbReference type="RefSeq" id="WP_045779840.1">
    <property type="nucleotide sequence ID" value="NZ_LAJX01000158.1"/>
</dbReference>
<protein>
    <recommendedName>
        <fullName evidence="1">TadE-like domain-containing protein</fullName>
    </recommendedName>
</protein>
<evidence type="ECO:0000313" key="2">
    <source>
        <dbReference type="EMBL" id="KJV05892.1"/>
    </source>
</evidence>
<gene>
    <name evidence="2" type="ORF">VZ94_14925</name>
</gene>
<dbReference type="EMBL" id="LAJX01000158">
    <property type="protein sequence ID" value="KJV05892.1"/>
    <property type="molecule type" value="Genomic_DNA"/>
</dbReference>
<comment type="caution">
    <text evidence="2">The sequence shown here is derived from an EMBL/GenBank/DDBJ whole genome shotgun (WGS) entry which is preliminary data.</text>
</comment>
<organism evidence="2 3">
    <name type="scientific">Methylocucumis oryzae</name>
    <dbReference type="NCBI Taxonomy" id="1632867"/>
    <lineage>
        <taxon>Bacteria</taxon>
        <taxon>Pseudomonadati</taxon>
        <taxon>Pseudomonadota</taxon>
        <taxon>Gammaproteobacteria</taxon>
        <taxon>Methylococcales</taxon>
        <taxon>Methylococcaceae</taxon>
        <taxon>Methylocucumis</taxon>
    </lineage>
</organism>
<dbReference type="AlphaFoldDB" id="A0A0F3IGR3"/>
<keyword evidence="3" id="KW-1185">Reference proteome</keyword>
<dbReference type="InterPro" id="IPR012495">
    <property type="entry name" value="TadE-like_dom"/>
</dbReference>
<proteinExistence type="predicted"/>
<name>A0A0F3IGR3_9GAMM</name>